<evidence type="ECO:0000256" key="3">
    <source>
        <dbReference type="ARBA" id="ARBA00022679"/>
    </source>
</evidence>
<dbReference type="PRINTS" id="PR00344">
    <property type="entry name" value="BCTRLSENSOR"/>
</dbReference>
<dbReference type="InterPro" id="IPR005467">
    <property type="entry name" value="His_kinase_dom"/>
</dbReference>
<keyword evidence="8" id="KW-0597">Phosphoprotein</keyword>
<dbReference type="EMBL" id="SBLC01000001">
    <property type="protein sequence ID" value="RWY45493.1"/>
    <property type="molecule type" value="Genomic_DNA"/>
</dbReference>
<dbReference type="InterPro" id="IPR003594">
    <property type="entry name" value="HATPase_dom"/>
</dbReference>
<dbReference type="Pfam" id="PF00072">
    <property type="entry name" value="Response_reg"/>
    <property type="match status" value="1"/>
</dbReference>
<dbReference type="SMART" id="SM00448">
    <property type="entry name" value="REC"/>
    <property type="match status" value="1"/>
</dbReference>
<dbReference type="EC" id="2.7.13.3" evidence="2"/>
<evidence type="ECO:0000259" key="10">
    <source>
        <dbReference type="PROSITE" id="PS50109"/>
    </source>
</evidence>
<keyword evidence="3" id="KW-0808">Transferase</keyword>
<evidence type="ECO:0000256" key="5">
    <source>
        <dbReference type="ARBA" id="ARBA00022777"/>
    </source>
</evidence>
<organism evidence="12 13">
    <name type="scientific">Falsigemmobacter intermedius</name>
    <dbReference type="NCBI Taxonomy" id="1553448"/>
    <lineage>
        <taxon>Bacteria</taxon>
        <taxon>Pseudomonadati</taxon>
        <taxon>Pseudomonadota</taxon>
        <taxon>Alphaproteobacteria</taxon>
        <taxon>Rhodobacterales</taxon>
        <taxon>Paracoccaceae</taxon>
        <taxon>Falsigemmobacter</taxon>
    </lineage>
</organism>
<feature type="modified residue" description="4-aspartylphosphate" evidence="8">
    <location>
        <position position="581"/>
    </location>
</feature>
<keyword evidence="5" id="KW-0418">Kinase</keyword>
<dbReference type="RefSeq" id="WP_128486212.1">
    <property type="nucleotide sequence ID" value="NZ_JBHLXB010000011.1"/>
</dbReference>
<dbReference type="InterPro" id="IPR011006">
    <property type="entry name" value="CheY-like_superfamily"/>
</dbReference>
<dbReference type="InterPro" id="IPR035965">
    <property type="entry name" value="PAS-like_dom_sf"/>
</dbReference>
<dbReference type="CDD" id="cd00156">
    <property type="entry name" value="REC"/>
    <property type="match status" value="1"/>
</dbReference>
<dbReference type="SUPFAM" id="SSF55785">
    <property type="entry name" value="PYP-like sensor domain (PAS domain)"/>
    <property type="match status" value="2"/>
</dbReference>
<dbReference type="GO" id="GO:0004673">
    <property type="term" value="F:protein histidine kinase activity"/>
    <property type="evidence" value="ECO:0007669"/>
    <property type="project" value="UniProtKB-EC"/>
</dbReference>
<dbReference type="InterPro" id="IPR013656">
    <property type="entry name" value="PAS_4"/>
</dbReference>
<dbReference type="PROSITE" id="PS50109">
    <property type="entry name" value="HIS_KIN"/>
    <property type="match status" value="1"/>
</dbReference>
<dbReference type="PANTHER" id="PTHR43065">
    <property type="entry name" value="SENSOR HISTIDINE KINASE"/>
    <property type="match status" value="1"/>
</dbReference>
<dbReference type="InterPro" id="IPR036890">
    <property type="entry name" value="HATPase_C_sf"/>
</dbReference>
<dbReference type="SUPFAM" id="SSF55874">
    <property type="entry name" value="ATPase domain of HSP90 chaperone/DNA topoisomerase II/histidine kinase"/>
    <property type="match status" value="1"/>
</dbReference>
<feature type="domain" description="Response regulatory" evidence="11">
    <location>
        <begin position="532"/>
        <end position="652"/>
    </location>
</feature>
<reference evidence="12 13" key="1">
    <citation type="journal article" date="2015" name="Int. J. Syst. Evol. Microbiol.">
        <title>Gemmobacter intermedius sp. nov., isolated from a white stork (Ciconia ciconia).</title>
        <authorList>
            <person name="Kampfer P."/>
            <person name="Jerzak L."/>
            <person name="Wilharm G."/>
            <person name="Golke J."/>
            <person name="Busse H.J."/>
            <person name="Glaeser S.P."/>
        </authorList>
    </citation>
    <scope>NUCLEOTIDE SEQUENCE [LARGE SCALE GENOMIC DNA]</scope>
    <source>
        <strain evidence="12 13">119/4</strain>
    </source>
</reference>
<keyword evidence="7" id="KW-0902">Two-component regulatory system</keyword>
<name>A0A3S3V4I2_9RHOB</name>
<dbReference type="OrthoDB" id="9796100at2"/>
<evidence type="ECO:0000256" key="8">
    <source>
        <dbReference type="PROSITE-ProRule" id="PRU00169"/>
    </source>
</evidence>
<comment type="catalytic activity">
    <reaction evidence="1">
        <text>ATP + protein L-histidine = ADP + protein N-phospho-L-histidine.</text>
        <dbReference type="EC" id="2.7.13.3"/>
    </reaction>
</comment>
<dbReference type="SUPFAM" id="SSF52172">
    <property type="entry name" value="CheY-like"/>
    <property type="match status" value="1"/>
</dbReference>
<evidence type="ECO:0000256" key="2">
    <source>
        <dbReference type="ARBA" id="ARBA00012438"/>
    </source>
</evidence>
<evidence type="ECO:0000259" key="11">
    <source>
        <dbReference type="PROSITE" id="PS50110"/>
    </source>
</evidence>
<keyword evidence="6" id="KW-0067">ATP-binding</keyword>
<feature type="domain" description="Histidine kinase" evidence="10">
    <location>
        <begin position="314"/>
        <end position="522"/>
    </location>
</feature>
<dbReference type="Pfam" id="PF08448">
    <property type="entry name" value="PAS_4"/>
    <property type="match status" value="1"/>
</dbReference>
<keyword evidence="9" id="KW-0175">Coiled coil</keyword>
<evidence type="ECO:0000256" key="7">
    <source>
        <dbReference type="ARBA" id="ARBA00023012"/>
    </source>
</evidence>
<evidence type="ECO:0000256" key="9">
    <source>
        <dbReference type="SAM" id="Coils"/>
    </source>
</evidence>
<keyword evidence="13" id="KW-1185">Reference proteome</keyword>
<evidence type="ECO:0000256" key="4">
    <source>
        <dbReference type="ARBA" id="ARBA00022741"/>
    </source>
</evidence>
<dbReference type="InterPro" id="IPR004358">
    <property type="entry name" value="Sig_transdc_His_kin-like_C"/>
</dbReference>
<gene>
    <name evidence="12" type="ORF">EP867_00250</name>
</gene>
<evidence type="ECO:0000313" key="12">
    <source>
        <dbReference type="EMBL" id="RWY45493.1"/>
    </source>
</evidence>
<dbReference type="SMART" id="SM00387">
    <property type="entry name" value="HATPase_c"/>
    <property type="match status" value="1"/>
</dbReference>
<dbReference type="Gene3D" id="3.30.565.10">
    <property type="entry name" value="Histidine kinase-like ATPase, C-terminal domain"/>
    <property type="match status" value="1"/>
</dbReference>
<feature type="coiled-coil region" evidence="9">
    <location>
        <begin position="156"/>
        <end position="183"/>
    </location>
</feature>
<dbReference type="Proteomes" id="UP000287168">
    <property type="component" value="Unassembled WGS sequence"/>
</dbReference>
<dbReference type="GO" id="GO:0000160">
    <property type="term" value="P:phosphorelay signal transduction system"/>
    <property type="evidence" value="ECO:0007669"/>
    <property type="project" value="UniProtKB-KW"/>
</dbReference>
<evidence type="ECO:0000256" key="1">
    <source>
        <dbReference type="ARBA" id="ARBA00000085"/>
    </source>
</evidence>
<proteinExistence type="predicted"/>
<protein>
    <recommendedName>
        <fullName evidence="2">histidine kinase</fullName>
        <ecNumber evidence="2">2.7.13.3</ecNumber>
    </recommendedName>
</protein>
<evidence type="ECO:0000256" key="6">
    <source>
        <dbReference type="ARBA" id="ARBA00022840"/>
    </source>
</evidence>
<evidence type="ECO:0000313" key="13">
    <source>
        <dbReference type="Proteomes" id="UP000287168"/>
    </source>
</evidence>
<dbReference type="Gene3D" id="3.40.50.2300">
    <property type="match status" value="1"/>
</dbReference>
<sequence>MKDRDVPLTENTTAALTRTGLNRISQALSIFDASLRLAVCNRRYQEMFSFPDPYVTAGVSFEDTIRYMVCRGEYGHFDDIEGAVQARVQAARTFVPHYMERRRPNGRWVSVEGSPLAQGGWVTVYTDITEVKLQEELLRARSEELSGEVVAHAQRLALANRELAAANAMLDEARRELIEIEARTRMTTEMMPAHIAHVGRDLRYTYSNRRLNIVAPSRSPDIIGLTGHEALGPQTFAHISPALRRALAGEASVLEFTEEESGRRIRSAFTPDRQGDGPVNGVYILSTDVTAEAQAREVLMQTRKRELAAQLTSGLAHDFSNLLTIILGLQSRLSRADLPPGAGDLVHATLNAARRGGVLLDRIASISGRRELQIVPVRIADFISELRPLIGAALPDQITADLQIAPFAAPLLFDPGMLQDAILNLVLNARDAMKPKGGRMTLSIRPVRDIWLEVSVRDEGPGFTAEALERGLEPFFTTKGGEGSGLGLAMVYDRVKLAGGTLRLFNPPGGGAAITLRLPLRVVEDRAPAPGMVLLVEDNAEIRESIRAMLVALGHSVVESDSAEEALALMRLPCLTLVLSDIHLSGAMTGLDLAARFEADPEAPPVVLMTSSPPGDPRREAAAARGPLLIKPFDGLSLSGFLATLPKSTGGR</sequence>
<dbReference type="AlphaFoldDB" id="A0A3S3V4I2"/>
<dbReference type="PROSITE" id="PS50110">
    <property type="entry name" value="RESPONSE_REGULATORY"/>
    <property type="match status" value="1"/>
</dbReference>
<dbReference type="Pfam" id="PF12860">
    <property type="entry name" value="PAS_7"/>
    <property type="match status" value="1"/>
</dbReference>
<accession>A0A3S3V4I2</accession>
<keyword evidence="4" id="KW-0547">Nucleotide-binding</keyword>
<dbReference type="PANTHER" id="PTHR43065:SF46">
    <property type="entry name" value="C4-DICARBOXYLATE TRANSPORT SENSOR PROTEIN DCTB"/>
    <property type="match status" value="1"/>
</dbReference>
<dbReference type="GO" id="GO:0005524">
    <property type="term" value="F:ATP binding"/>
    <property type="evidence" value="ECO:0007669"/>
    <property type="project" value="UniProtKB-KW"/>
</dbReference>
<dbReference type="InterPro" id="IPR001789">
    <property type="entry name" value="Sig_transdc_resp-reg_receiver"/>
</dbReference>
<dbReference type="Pfam" id="PF02518">
    <property type="entry name" value="HATPase_c"/>
    <property type="match status" value="1"/>
</dbReference>
<dbReference type="Gene3D" id="3.30.450.20">
    <property type="entry name" value="PAS domain"/>
    <property type="match status" value="2"/>
</dbReference>
<comment type="caution">
    <text evidence="12">The sequence shown here is derived from an EMBL/GenBank/DDBJ whole genome shotgun (WGS) entry which is preliminary data.</text>
</comment>